<protein>
    <submittedName>
        <fullName evidence="1">Uncharacterized protein</fullName>
    </submittedName>
</protein>
<reference evidence="2" key="1">
    <citation type="journal article" date="2019" name="Int. J. Syst. Evol. Microbiol.">
        <title>The Global Catalogue of Microorganisms (GCM) 10K type strain sequencing project: providing services to taxonomists for standard genome sequencing and annotation.</title>
        <authorList>
            <consortium name="The Broad Institute Genomics Platform"/>
            <consortium name="The Broad Institute Genome Sequencing Center for Infectious Disease"/>
            <person name="Wu L."/>
            <person name="Ma J."/>
        </authorList>
    </citation>
    <scope>NUCLEOTIDE SEQUENCE [LARGE SCALE GENOMIC DNA]</scope>
    <source>
        <strain evidence="2">JCM 17986</strain>
    </source>
</reference>
<sequence length="78" mass="8289">MGDQPTQHESPEQHAAWIASQIGYPPGGTAQQCSRATAAEHITYAAAGSPKPRCPAQQSLRAHVRTTWLLLTIGRVAG</sequence>
<gene>
    <name evidence="1" type="ORF">GCM10023205_27630</name>
</gene>
<dbReference type="EMBL" id="BAABHS010000008">
    <property type="protein sequence ID" value="GAA4962362.1"/>
    <property type="molecule type" value="Genomic_DNA"/>
</dbReference>
<evidence type="ECO:0000313" key="1">
    <source>
        <dbReference type="EMBL" id="GAA4962362.1"/>
    </source>
</evidence>
<comment type="caution">
    <text evidence="1">The sequence shown here is derived from an EMBL/GenBank/DDBJ whole genome shotgun (WGS) entry which is preliminary data.</text>
</comment>
<proteinExistence type="predicted"/>
<accession>A0ABP9H6P9</accession>
<organism evidence="1 2">
    <name type="scientific">Yinghuangia aomiensis</name>
    <dbReference type="NCBI Taxonomy" id="676205"/>
    <lineage>
        <taxon>Bacteria</taxon>
        <taxon>Bacillati</taxon>
        <taxon>Actinomycetota</taxon>
        <taxon>Actinomycetes</taxon>
        <taxon>Kitasatosporales</taxon>
        <taxon>Streptomycetaceae</taxon>
        <taxon>Yinghuangia</taxon>
    </lineage>
</organism>
<dbReference type="Proteomes" id="UP001500466">
    <property type="component" value="Unassembled WGS sequence"/>
</dbReference>
<name>A0ABP9H6P9_9ACTN</name>
<evidence type="ECO:0000313" key="2">
    <source>
        <dbReference type="Proteomes" id="UP001500466"/>
    </source>
</evidence>
<keyword evidence="2" id="KW-1185">Reference proteome</keyword>